<proteinExistence type="predicted"/>
<gene>
    <name evidence="2" type="ORF">HKW66_Vig0039550</name>
</gene>
<evidence type="ECO:0000313" key="2">
    <source>
        <dbReference type="EMBL" id="KAG2409133.1"/>
    </source>
</evidence>
<dbReference type="PANTHER" id="PTHR12433">
    <property type="entry name" value="MEDIATOR OF RNA POLYMERASE II TRANSCRIPTION SUBUNIT 25"/>
    <property type="match status" value="1"/>
</dbReference>
<dbReference type="PANTHER" id="PTHR12433:SF12">
    <property type="entry name" value="MEDIATOR OF RNA POLYMERASE II TRANSCRIPTION SUBUNIT 25"/>
    <property type="match status" value="1"/>
</dbReference>
<dbReference type="GO" id="GO:0016592">
    <property type="term" value="C:mediator complex"/>
    <property type="evidence" value="ECO:0007669"/>
    <property type="project" value="TreeGrafter"/>
</dbReference>
<evidence type="ECO:0000313" key="3">
    <source>
        <dbReference type="Proteomes" id="UP000743370"/>
    </source>
</evidence>
<dbReference type="GO" id="GO:0045944">
    <property type="term" value="P:positive regulation of transcription by RNA polymerase II"/>
    <property type="evidence" value="ECO:0007669"/>
    <property type="project" value="TreeGrafter"/>
</dbReference>
<evidence type="ECO:0000256" key="1">
    <source>
        <dbReference type="SAM" id="MobiDB-lite"/>
    </source>
</evidence>
<dbReference type="EMBL" id="JABFOF010000001">
    <property type="protein sequence ID" value="KAG2409133.1"/>
    <property type="molecule type" value="Genomic_DNA"/>
</dbReference>
<comment type="caution">
    <text evidence="2">The sequence shown here is derived from an EMBL/GenBank/DDBJ whole genome shotgun (WGS) entry which is preliminary data.</text>
</comment>
<sequence length="593" mass="64123">MDYGNGQITVLLSNNFKEAKNVHYSKGIESVKTTTSIPINFSNSHQGDRYSASSMNIGQPSIQGFQNVRRESASKLPLVAPQVTSEMHAPSTGCFVPMDSFAELMSLLSDDNNDYQQDQPRKKSKTSVPTSEEEDSLAYLFQLDQPVSLDEILGQGQSLFSKTQVGGESSQVLRDIVPQSVTRGSASTIQLTSNSSERMNISISPGIVACTSSGSSNGLAHELGGNMGVVNPMFSSELNCLNSSLSLPQNNPKFWPAGSNALFPPQTAASFGDSTFLNTIENSNIQFESSSFPMLQYGSASAESSSSDFGNSLTQFQYPNSSVNPYDCASVGPIGSSIVGDRAGGSTLDGNSFSQFQPPSFPVHRYGSLTAGVACASASTDAIVVTSASAANGSANLYGSRQQFTKRNQFEMRGIDPLGVPSAMVPNPSASPVPIMPQCNQTQLLPRQPFLPDFQDFMPAWEGYLVGSIHPYCAFFNQAKAWRKKTSPVTITYQWSTTLEIALYLPKKAVMHTMRTYGGILDDVLFEVTQFDNLDLYHHLTSNNLCAKIALPSHTLTLSTTENKHCYTGSIFPGCLLNHSEVCFWLSRSSNFA</sequence>
<reference evidence="2 3" key="1">
    <citation type="submission" date="2020-05" db="EMBL/GenBank/DDBJ databases">
        <title>Vigna angularis (adzuki bean) Var. LongXiaoDou No. 4 denovo assembly.</title>
        <authorList>
            <person name="Xiang H."/>
        </authorList>
    </citation>
    <scope>NUCLEOTIDE SEQUENCE [LARGE SCALE GENOMIC DNA]</scope>
    <source>
        <tissue evidence="2">Leaf</tissue>
    </source>
</reference>
<accession>A0A8T0LFY7</accession>
<feature type="region of interest" description="Disordered" evidence="1">
    <location>
        <begin position="111"/>
        <end position="131"/>
    </location>
</feature>
<protein>
    <submittedName>
        <fullName evidence="2">Uncharacterized protein</fullName>
    </submittedName>
</protein>
<organism evidence="2 3">
    <name type="scientific">Phaseolus angularis</name>
    <name type="common">Azuki bean</name>
    <name type="synonym">Vigna angularis</name>
    <dbReference type="NCBI Taxonomy" id="3914"/>
    <lineage>
        <taxon>Eukaryota</taxon>
        <taxon>Viridiplantae</taxon>
        <taxon>Streptophyta</taxon>
        <taxon>Embryophyta</taxon>
        <taxon>Tracheophyta</taxon>
        <taxon>Spermatophyta</taxon>
        <taxon>Magnoliopsida</taxon>
        <taxon>eudicotyledons</taxon>
        <taxon>Gunneridae</taxon>
        <taxon>Pentapetalae</taxon>
        <taxon>rosids</taxon>
        <taxon>fabids</taxon>
        <taxon>Fabales</taxon>
        <taxon>Fabaceae</taxon>
        <taxon>Papilionoideae</taxon>
        <taxon>50 kb inversion clade</taxon>
        <taxon>NPAAA clade</taxon>
        <taxon>indigoferoid/millettioid clade</taxon>
        <taxon>Phaseoleae</taxon>
        <taxon>Vigna</taxon>
    </lineage>
</organism>
<name>A0A8T0LFY7_PHAAN</name>
<dbReference type="Proteomes" id="UP000743370">
    <property type="component" value="Unassembled WGS sequence"/>
</dbReference>
<dbReference type="AlphaFoldDB" id="A0A8T0LFY7"/>
<dbReference type="GO" id="GO:0005667">
    <property type="term" value="C:transcription regulator complex"/>
    <property type="evidence" value="ECO:0007669"/>
    <property type="project" value="TreeGrafter"/>
</dbReference>